<gene>
    <name evidence="5" type="ordered locus">SGRA_0713</name>
</gene>
<dbReference type="HOGENOM" id="CLU_050164_3_2_10"/>
<evidence type="ECO:0000313" key="5">
    <source>
        <dbReference type="EMBL" id="AFC23452.1"/>
    </source>
</evidence>
<dbReference type="InterPro" id="IPR040170">
    <property type="entry name" value="Cytosol_ACT"/>
</dbReference>
<evidence type="ECO:0000256" key="2">
    <source>
        <dbReference type="ARBA" id="ARBA00022801"/>
    </source>
</evidence>
<comment type="similarity">
    <text evidence="1">Belongs to the acyl coenzyme A hydrolase family.</text>
</comment>
<proteinExistence type="inferred from homology"/>
<accession>H6L1B1</accession>
<reference evidence="5 6" key="1">
    <citation type="journal article" date="2012" name="Stand. Genomic Sci.">
        <title>Complete genome sequencing and analysis of Saprospira grandis str. Lewin, a predatory marine bacterium.</title>
        <authorList>
            <person name="Saw J.H."/>
            <person name="Yuryev A."/>
            <person name="Kanbe M."/>
            <person name="Hou S."/>
            <person name="Young A.G."/>
            <person name="Aizawa S."/>
            <person name="Alam M."/>
        </authorList>
    </citation>
    <scope>NUCLEOTIDE SEQUENCE [LARGE SCALE GENOMIC DNA]</scope>
    <source>
        <strain evidence="5 6">Lewin</strain>
    </source>
</reference>
<organism evidence="5 6">
    <name type="scientific">Saprospira grandis (strain Lewin)</name>
    <dbReference type="NCBI Taxonomy" id="984262"/>
    <lineage>
        <taxon>Bacteria</taxon>
        <taxon>Pseudomonadati</taxon>
        <taxon>Bacteroidota</taxon>
        <taxon>Saprospiria</taxon>
        <taxon>Saprospirales</taxon>
        <taxon>Saprospiraceae</taxon>
        <taxon>Saprospira</taxon>
    </lineage>
</organism>
<dbReference type="SUPFAM" id="SSF54637">
    <property type="entry name" value="Thioesterase/thiol ester dehydrase-isomerase"/>
    <property type="match status" value="1"/>
</dbReference>
<dbReference type="Proteomes" id="UP000007519">
    <property type="component" value="Chromosome"/>
</dbReference>
<dbReference type="InterPro" id="IPR033120">
    <property type="entry name" value="HOTDOG_ACOT"/>
</dbReference>
<dbReference type="PROSITE" id="PS51770">
    <property type="entry name" value="HOTDOG_ACOT"/>
    <property type="match status" value="1"/>
</dbReference>
<sequence>MKAKKVADSKTVMTEMIMPNDTNPIHNLMGGNLMRWMDVAAGICAGRHCESYVVTVAVDHVSFQKPIPLGDVITLQCSVTRAFSTSVEVYVEVFSADIKGGNMRRCNDAYFTFVAVDDERKRPREVPQVLPLTAEQEKRYEEALRRREMRLLLAGRIKAEEATQLRQFLFED</sequence>
<feature type="domain" description="HotDog ACOT-type" evidence="4">
    <location>
        <begin position="7"/>
        <end position="119"/>
    </location>
</feature>
<dbReference type="eggNOG" id="COG1607">
    <property type="taxonomic scope" value="Bacteria"/>
</dbReference>
<dbReference type="Gene3D" id="3.10.129.10">
    <property type="entry name" value="Hotdog Thioesterase"/>
    <property type="match status" value="1"/>
</dbReference>
<dbReference type="Pfam" id="PF03061">
    <property type="entry name" value="4HBT"/>
    <property type="match status" value="1"/>
</dbReference>
<dbReference type="GO" id="GO:0005829">
    <property type="term" value="C:cytosol"/>
    <property type="evidence" value="ECO:0007669"/>
    <property type="project" value="TreeGrafter"/>
</dbReference>
<evidence type="ECO:0000256" key="3">
    <source>
        <dbReference type="PROSITE-ProRule" id="PRU01106"/>
    </source>
</evidence>
<dbReference type="PANTHER" id="PTHR11049">
    <property type="entry name" value="ACYL COENZYME A THIOESTER HYDROLASE"/>
    <property type="match status" value="1"/>
</dbReference>
<keyword evidence="2 3" id="KW-0378">Hydrolase</keyword>
<dbReference type="InterPro" id="IPR006683">
    <property type="entry name" value="Thioestr_dom"/>
</dbReference>
<name>H6L1B1_SAPGL</name>
<dbReference type="RefSeq" id="WP_014373695.1">
    <property type="nucleotide sequence ID" value="NC_016940.1"/>
</dbReference>
<dbReference type="AlphaFoldDB" id="H6L1B1"/>
<dbReference type="CDD" id="cd03442">
    <property type="entry name" value="BFIT_BACH"/>
    <property type="match status" value="1"/>
</dbReference>
<dbReference type="EMBL" id="CP002831">
    <property type="protein sequence ID" value="AFC23452.1"/>
    <property type="molecule type" value="Genomic_DNA"/>
</dbReference>
<protein>
    <submittedName>
        <fullName evidence="5">Thioesterase superfamily protein</fullName>
    </submittedName>
</protein>
<dbReference type="GO" id="GO:0052816">
    <property type="term" value="F:long-chain fatty acyl-CoA hydrolase activity"/>
    <property type="evidence" value="ECO:0007669"/>
    <property type="project" value="TreeGrafter"/>
</dbReference>
<evidence type="ECO:0000313" key="6">
    <source>
        <dbReference type="Proteomes" id="UP000007519"/>
    </source>
</evidence>
<evidence type="ECO:0000259" key="4">
    <source>
        <dbReference type="PROSITE" id="PS51770"/>
    </source>
</evidence>
<dbReference type="OrthoDB" id="9791628at2"/>
<dbReference type="InterPro" id="IPR029069">
    <property type="entry name" value="HotDog_dom_sf"/>
</dbReference>
<keyword evidence="6" id="KW-1185">Reference proteome</keyword>
<evidence type="ECO:0000256" key="1">
    <source>
        <dbReference type="ARBA" id="ARBA00010458"/>
    </source>
</evidence>
<dbReference type="GO" id="GO:0006637">
    <property type="term" value="P:acyl-CoA metabolic process"/>
    <property type="evidence" value="ECO:0007669"/>
    <property type="project" value="TreeGrafter"/>
</dbReference>
<dbReference type="KEGG" id="sgn:SGRA_0713"/>
<dbReference type="PANTHER" id="PTHR11049:SF16">
    <property type="entry name" value="PROTEIN VDLD"/>
    <property type="match status" value="1"/>
</dbReference>